<keyword evidence="1" id="KW-0732">Signal</keyword>
<feature type="signal peptide" evidence="1">
    <location>
        <begin position="1"/>
        <end position="30"/>
    </location>
</feature>
<dbReference type="PATRIC" id="fig|1385369.3.peg.423"/>
<name>W9H8V7_9PROT</name>
<reference evidence="3 4" key="1">
    <citation type="submission" date="2013-08" db="EMBL/GenBank/DDBJ databases">
        <title>The genome sequence of Skermanella stibiiresistens.</title>
        <authorList>
            <person name="Zhu W."/>
            <person name="Wang G."/>
        </authorList>
    </citation>
    <scope>NUCLEOTIDE SEQUENCE [LARGE SCALE GENOMIC DNA]</scope>
    <source>
        <strain evidence="3 4">SB22</strain>
    </source>
</reference>
<dbReference type="AlphaFoldDB" id="W9H8V7"/>
<dbReference type="NCBIfam" id="TIGR03414">
    <property type="entry name" value="ABC_choline_bnd"/>
    <property type="match status" value="1"/>
</dbReference>
<dbReference type="GO" id="GO:0022857">
    <property type="term" value="F:transmembrane transporter activity"/>
    <property type="evidence" value="ECO:0007669"/>
    <property type="project" value="InterPro"/>
</dbReference>
<accession>W9H8V7</accession>
<dbReference type="STRING" id="1385369.N825_02150"/>
<evidence type="ECO:0000313" key="4">
    <source>
        <dbReference type="Proteomes" id="UP000019486"/>
    </source>
</evidence>
<dbReference type="RefSeq" id="WP_037446107.1">
    <property type="nucleotide sequence ID" value="NZ_AVFL01000001.1"/>
</dbReference>
<dbReference type="OrthoDB" id="9787902at2"/>
<dbReference type="CDD" id="cd13640">
    <property type="entry name" value="PBP2_ChoX"/>
    <property type="match status" value="1"/>
</dbReference>
<organism evidence="3 4">
    <name type="scientific">Skermanella stibiiresistens SB22</name>
    <dbReference type="NCBI Taxonomy" id="1385369"/>
    <lineage>
        <taxon>Bacteria</taxon>
        <taxon>Pseudomonadati</taxon>
        <taxon>Pseudomonadota</taxon>
        <taxon>Alphaproteobacteria</taxon>
        <taxon>Rhodospirillales</taxon>
        <taxon>Azospirillaceae</taxon>
        <taxon>Skermanella</taxon>
    </lineage>
</organism>
<dbReference type="Gene3D" id="3.40.190.10">
    <property type="entry name" value="Periplasmic binding protein-like II"/>
    <property type="match status" value="1"/>
</dbReference>
<dbReference type="GO" id="GO:0015871">
    <property type="term" value="P:choline transport"/>
    <property type="evidence" value="ECO:0007669"/>
    <property type="project" value="InterPro"/>
</dbReference>
<dbReference type="EMBL" id="AVFL01000001">
    <property type="protein sequence ID" value="EWY42690.1"/>
    <property type="molecule type" value="Genomic_DNA"/>
</dbReference>
<comment type="caution">
    <text evidence="3">The sequence shown here is derived from an EMBL/GenBank/DDBJ whole genome shotgun (WGS) entry which is preliminary data.</text>
</comment>
<evidence type="ECO:0000313" key="3">
    <source>
        <dbReference type="EMBL" id="EWY42690.1"/>
    </source>
</evidence>
<dbReference type="GO" id="GO:0042597">
    <property type="term" value="C:periplasmic space"/>
    <property type="evidence" value="ECO:0007669"/>
    <property type="project" value="InterPro"/>
</dbReference>
<dbReference type="Gene3D" id="3.40.190.100">
    <property type="entry name" value="Glycine betaine-binding periplasmic protein, domain 2"/>
    <property type="match status" value="1"/>
</dbReference>
<dbReference type="GO" id="GO:0043190">
    <property type="term" value="C:ATP-binding cassette (ABC) transporter complex"/>
    <property type="evidence" value="ECO:0007669"/>
    <property type="project" value="InterPro"/>
</dbReference>
<sequence>MKALRVMAQVAAGVALTGFLASAPWATAKAADPDSCRVVRMSDPGWTDITATNAVAGILLKALGYEQKVETIAVPITFQGLKTGQIDVFLGNWMPAQSHLAGPLLENKDADLVRANLENAKFTLAVPKYVADGGVKSFADLAKFPDKFERKIYGIDPGAPANQNIDRMIAAKAFGLGDWTLVPSSEQGMLAQVTRKARRDDWIVFLAWEPHPMNEKFDIAYLDGGDEYFGANYGGTTINTLSRKGYAGQCPNAGKLFGQLAFTTEMENAIMEGIEGKKQDATVAATEYLTANPQVITAWLDGVTTRAGEPALPAVKQALKLN</sequence>
<dbReference type="Pfam" id="PF04069">
    <property type="entry name" value="OpuAC"/>
    <property type="match status" value="1"/>
</dbReference>
<feature type="chain" id="PRO_5004921708" evidence="1">
    <location>
        <begin position="31"/>
        <end position="322"/>
    </location>
</feature>
<evidence type="ECO:0000256" key="1">
    <source>
        <dbReference type="SAM" id="SignalP"/>
    </source>
</evidence>
<protein>
    <submittedName>
        <fullName evidence="3">Glycine/betaine ABC transporter substrate-binding protein</fullName>
    </submittedName>
</protein>
<dbReference type="InterPro" id="IPR007210">
    <property type="entry name" value="ABC_Gly_betaine_transp_sub-bd"/>
</dbReference>
<feature type="domain" description="ABC-type glycine betaine transport system substrate-binding" evidence="2">
    <location>
        <begin position="39"/>
        <end position="290"/>
    </location>
</feature>
<evidence type="ECO:0000259" key="2">
    <source>
        <dbReference type="Pfam" id="PF04069"/>
    </source>
</evidence>
<dbReference type="Proteomes" id="UP000019486">
    <property type="component" value="Unassembled WGS sequence"/>
</dbReference>
<dbReference type="SUPFAM" id="SSF53850">
    <property type="entry name" value="Periplasmic binding protein-like II"/>
    <property type="match status" value="1"/>
</dbReference>
<dbReference type="GO" id="GO:0033265">
    <property type="term" value="F:choline binding"/>
    <property type="evidence" value="ECO:0007669"/>
    <property type="project" value="InterPro"/>
</dbReference>
<dbReference type="InterPro" id="IPR017783">
    <property type="entry name" value="ABC_choline_sub-bd"/>
</dbReference>
<proteinExistence type="predicted"/>
<gene>
    <name evidence="3" type="ORF">N825_02150</name>
</gene>
<keyword evidence="4" id="KW-1185">Reference proteome</keyword>